<dbReference type="Gene3D" id="3.40.50.620">
    <property type="entry name" value="HUPs"/>
    <property type="match status" value="1"/>
</dbReference>
<dbReference type="Gene3D" id="2.60.120.10">
    <property type="entry name" value="Jelly Rolls"/>
    <property type="match status" value="1"/>
</dbReference>
<dbReference type="Pfam" id="PF01050">
    <property type="entry name" value="MannoseP_isomer"/>
    <property type="match status" value="1"/>
</dbReference>
<dbReference type="InterPro" id="IPR014710">
    <property type="entry name" value="RmlC-like_jellyroll"/>
</dbReference>
<evidence type="ECO:0000313" key="3">
    <source>
        <dbReference type="Proteomes" id="UP000886667"/>
    </source>
</evidence>
<dbReference type="SUPFAM" id="SSF52374">
    <property type="entry name" value="Nucleotidylyl transferase"/>
    <property type="match status" value="1"/>
</dbReference>
<gene>
    <name evidence="2" type="ORF">JAZ07_01280</name>
</gene>
<name>A0A9E4KAA6_9GAMM</name>
<evidence type="ECO:0000313" key="2">
    <source>
        <dbReference type="EMBL" id="MCG7944959.1"/>
    </source>
</evidence>
<dbReference type="GO" id="GO:0009298">
    <property type="term" value="P:GDP-mannose biosynthetic process"/>
    <property type="evidence" value="ECO:0007669"/>
    <property type="project" value="TreeGrafter"/>
</dbReference>
<protein>
    <recommendedName>
        <fullName evidence="1">Mannose-6-phosphate isomerase type II C-terminal domain-containing protein</fullName>
    </recommendedName>
</protein>
<dbReference type="PANTHER" id="PTHR46390">
    <property type="entry name" value="MANNOSE-1-PHOSPHATE GUANYLYLTRANSFERASE"/>
    <property type="match status" value="1"/>
</dbReference>
<dbReference type="CDD" id="cd02213">
    <property type="entry name" value="cupin_PMI_typeII_C"/>
    <property type="match status" value="1"/>
</dbReference>
<dbReference type="PANTHER" id="PTHR46390:SF1">
    <property type="entry name" value="MANNOSE-1-PHOSPHATE GUANYLYLTRANSFERASE"/>
    <property type="match status" value="1"/>
</dbReference>
<dbReference type="GO" id="GO:0005976">
    <property type="term" value="P:polysaccharide metabolic process"/>
    <property type="evidence" value="ECO:0007669"/>
    <property type="project" value="InterPro"/>
</dbReference>
<accession>A0A9E4KAA6</accession>
<dbReference type="EMBL" id="JAEPCM010000016">
    <property type="protein sequence ID" value="MCG7944959.1"/>
    <property type="molecule type" value="Genomic_DNA"/>
</dbReference>
<feature type="domain" description="Mannose-6-phosphate isomerase type II C-terminal" evidence="1">
    <location>
        <begin position="127"/>
        <end position="234"/>
    </location>
</feature>
<sequence length="236" mass="27362">MIKDAKSRCDFLVVGINSDAWLERKKGRSFMPWKERERIVRELRDVNLTMHFTDEDGSAFGLIYRVSKMWPDARIIFMNGGDRTQSNIPETEKCSYLDLPVEFQFGVGGNNKANSSSWILEEWKTPKVDRVWGSYRVIDEGTNWRVKELTIEPSKALSDQRHSHRSEHWHVVQGNIGVKLESPTGERTISNIGPKESLDIPKGYWHKPYCVGLEPAKIVEIWFGDHLDESDIERRD</sequence>
<dbReference type="GO" id="GO:0004475">
    <property type="term" value="F:mannose-1-phosphate guanylyltransferase (GTP) activity"/>
    <property type="evidence" value="ECO:0007669"/>
    <property type="project" value="TreeGrafter"/>
</dbReference>
<evidence type="ECO:0000259" key="1">
    <source>
        <dbReference type="Pfam" id="PF01050"/>
    </source>
</evidence>
<dbReference type="InterPro" id="IPR014729">
    <property type="entry name" value="Rossmann-like_a/b/a_fold"/>
</dbReference>
<dbReference type="SUPFAM" id="SSF51182">
    <property type="entry name" value="RmlC-like cupins"/>
    <property type="match status" value="1"/>
</dbReference>
<dbReference type="AlphaFoldDB" id="A0A9E4KAA6"/>
<organism evidence="2 3">
    <name type="scientific">Candidatus Thiodiazotropha taylori</name>
    <dbReference type="NCBI Taxonomy" id="2792791"/>
    <lineage>
        <taxon>Bacteria</taxon>
        <taxon>Pseudomonadati</taxon>
        <taxon>Pseudomonadota</taxon>
        <taxon>Gammaproteobacteria</taxon>
        <taxon>Chromatiales</taxon>
        <taxon>Sedimenticolaceae</taxon>
        <taxon>Candidatus Thiodiazotropha</taxon>
    </lineage>
</organism>
<dbReference type="InterPro" id="IPR001538">
    <property type="entry name" value="Man6P_isomerase-2_C"/>
</dbReference>
<proteinExistence type="predicted"/>
<reference evidence="2" key="1">
    <citation type="journal article" date="2021" name="Proc. Natl. Acad. Sci. U.S.A.">
        <title>Global biogeography of chemosynthetic symbionts reveals both localized and globally distributed symbiont groups. .</title>
        <authorList>
            <person name="Osvatic J.T."/>
            <person name="Wilkins L.G.E."/>
            <person name="Leibrecht L."/>
            <person name="Leray M."/>
            <person name="Zauner S."/>
            <person name="Polzin J."/>
            <person name="Camacho Y."/>
            <person name="Gros O."/>
            <person name="van Gils J.A."/>
            <person name="Eisen J.A."/>
            <person name="Petersen J.M."/>
            <person name="Yuen B."/>
        </authorList>
    </citation>
    <scope>NUCLEOTIDE SEQUENCE</scope>
    <source>
        <strain evidence="2">MAGclacostrist064TRANS</strain>
    </source>
</reference>
<dbReference type="Proteomes" id="UP000886667">
    <property type="component" value="Unassembled WGS sequence"/>
</dbReference>
<dbReference type="InterPro" id="IPR051161">
    <property type="entry name" value="Mannose-6P_isomerase_type2"/>
</dbReference>
<dbReference type="InterPro" id="IPR011051">
    <property type="entry name" value="RmlC_Cupin_sf"/>
</dbReference>
<comment type="caution">
    <text evidence="2">The sequence shown here is derived from an EMBL/GenBank/DDBJ whole genome shotgun (WGS) entry which is preliminary data.</text>
</comment>